<dbReference type="Proteomes" id="UP001187192">
    <property type="component" value="Unassembled WGS sequence"/>
</dbReference>
<comment type="subcellular location">
    <subcellularLocation>
        <location evidence="1">Membrane</location>
        <topology evidence="1">Multi-pass membrane protein</topology>
    </subcellularLocation>
</comment>
<feature type="transmembrane region" description="Helical" evidence="8">
    <location>
        <begin position="59"/>
        <end position="79"/>
    </location>
</feature>
<evidence type="ECO:0000256" key="3">
    <source>
        <dbReference type="ARBA" id="ARBA00022737"/>
    </source>
</evidence>
<feature type="transmembrane region" description="Helical" evidence="8">
    <location>
        <begin position="141"/>
        <end position="161"/>
    </location>
</feature>
<organism evidence="10 11">
    <name type="scientific">Ficus carica</name>
    <name type="common">Common fig</name>
    <dbReference type="NCBI Taxonomy" id="3494"/>
    <lineage>
        <taxon>Eukaryota</taxon>
        <taxon>Viridiplantae</taxon>
        <taxon>Streptophyta</taxon>
        <taxon>Embryophyta</taxon>
        <taxon>Tracheophyta</taxon>
        <taxon>Spermatophyta</taxon>
        <taxon>Magnoliopsida</taxon>
        <taxon>eudicotyledons</taxon>
        <taxon>Gunneridae</taxon>
        <taxon>Pentapetalae</taxon>
        <taxon>rosids</taxon>
        <taxon>fabids</taxon>
        <taxon>Rosales</taxon>
        <taxon>Moraceae</taxon>
        <taxon>Ficeae</taxon>
        <taxon>Ficus</taxon>
    </lineage>
</organism>
<comment type="caution">
    <text evidence="10">The sequence shown here is derived from an EMBL/GenBank/DDBJ whole genome shotgun (WGS) entry which is preliminary data.</text>
</comment>
<feature type="transmembrane region" description="Helical" evidence="8">
    <location>
        <begin position="181"/>
        <end position="201"/>
    </location>
</feature>
<keyword evidence="4 8" id="KW-1133">Transmembrane helix</keyword>
<keyword evidence="3" id="KW-0677">Repeat</keyword>
<keyword evidence="11" id="KW-1185">Reference proteome</keyword>
<dbReference type="InterPro" id="IPR026961">
    <property type="entry name" value="PGG_dom"/>
</dbReference>
<evidence type="ECO:0000256" key="6">
    <source>
        <dbReference type="ARBA" id="ARBA00023136"/>
    </source>
</evidence>
<dbReference type="GO" id="GO:0005886">
    <property type="term" value="C:plasma membrane"/>
    <property type="evidence" value="ECO:0007669"/>
    <property type="project" value="TreeGrafter"/>
</dbReference>
<evidence type="ECO:0000256" key="8">
    <source>
        <dbReference type="SAM" id="Phobius"/>
    </source>
</evidence>
<evidence type="ECO:0000256" key="5">
    <source>
        <dbReference type="ARBA" id="ARBA00023043"/>
    </source>
</evidence>
<feature type="transmembrane region" description="Helical" evidence="8">
    <location>
        <begin position="99"/>
        <end position="121"/>
    </location>
</feature>
<proteinExistence type="predicted"/>
<accession>A0AA88CVU6</accession>
<feature type="compositionally biased region" description="Basic and acidic residues" evidence="7">
    <location>
        <begin position="22"/>
        <end position="37"/>
    </location>
</feature>
<sequence length="232" mass="25388">MIKSEWKIKNPNSLLEATAVTDTKERQKTTKSPKQEEAISVGKRTKNGEDENVKGTADVNLVVATIIASITFTAGMAMPGGYDGSTGLAYLRKKPSFRYFLAFDSLAFGCSAASMVMHFAVSVHMKLRGKAYKYPIQMTTLLTFLSITLTVLTFVMGTYTVLYEKRSGFSSKSGFGLPGNIAFAAFLATLLYFFMPLLLAFQNYVAGILAPDSEAMIAFAKMFSKLSVDSFQ</sequence>
<evidence type="ECO:0000313" key="10">
    <source>
        <dbReference type="EMBL" id="GMN32366.1"/>
    </source>
</evidence>
<dbReference type="SUPFAM" id="SSF82866">
    <property type="entry name" value="Multidrug efflux transporter AcrB transmembrane domain"/>
    <property type="match status" value="1"/>
</dbReference>
<evidence type="ECO:0000256" key="2">
    <source>
        <dbReference type="ARBA" id="ARBA00022692"/>
    </source>
</evidence>
<keyword evidence="2 8" id="KW-0812">Transmembrane</keyword>
<reference evidence="10" key="1">
    <citation type="submission" date="2023-07" db="EMBL/GenBank/DDBJ databases">
        <title>draft genome sequence of fig (Ficus carica).</title>
        <authorList>
            <person name="Takahashi T."/>
            <person name="Nishimura K."/>
        </authorList>
    </citation>
    <scope>NUCLEOTIDE SEQUENCE</scope>
</reference>
<evidence type="ECO:0000256" key="1">
    <source>
        <dbReference type="ARBA" id="ARBA00004141"/>
    </source>
</evidence>
<gene>
    <name evidence="10" type="ORF">TIFTF001_003638</name>
</gene>
<dbReference type="AlphaFoldDB" id="A0AA88CVU6"/>
<evidence type="ECO:0000256" key="4">
    <source>
        <dbReference type="ARBA" id="ARBA00022989"/>
    </source>
</evidence>
<name>A0AA88CVU6_FICCA</name>
<evidence type="ECO:0000256" key="7">
    <source>
        <dbReference type="SAM" id="MobiDB-lite"/>
    </source>
</evidence>
<dbReference type="Pfam" id="PF13962">
    <property type="entry name" value="PGG"/>
    <property type="match status" value="1"/>
</dbReference>
<evidence type="ECO:0000313" key="11">
    <source>
        <dbReference type="Proteomes" id="UP001187192"/>
    </source>
</evidence>
<feature type="region of interest" description="Disordered" evidence="7">
    <location>
        <begin position="17"/>
        <end position="51"/>
    </location>
</feature>
<dbReference type="PANTHER" id="PTHR24186">
    <property type="entry name" value="PROTEIN PHOSPHATASE 1 REGULATORY SUBUNIT"/>
    <property type="match status" value="1"/>
</dbReference>
<dbReference type="PANTHER" id="PTHR24186:SF50">
    <property type="entry name" value="ANKYRIN REPEAT-CONTAINING PROTEIN ITN1-LIKE ISOFORM X1"/>
    <property type="match status" value="1"/>
</dbReference>
<protein>
    <recommendedName>
        <fullName evidence="9">PGG domain-containing protein</fullName>
    </recommendedName>
</protein>
<keyword evidence="6 8" id="KW-0472">Membrane</keyword>
<dbReference type="EMBL" id="BTGU01000003">
    <property type="protein sequence ID" value="GMN32366.1"/>
    <property type="molecule type" value="Genomic_DNA"/>
</dbReference>
<keyword evidence="5" id="KW-0040">ANK repeat</keyword>
<feature type="domain" description="PGG" evidence="9">
    <location>
        <begin position="51"/>
        <end position="161"/>
    </location>
</feature>
<evidence type="ECO:0000259" key="9">
    <source>
        <dbReference type="Pfam" id="PF13962"/>
    </source>
</evidence>